<reference evidence="1 2" key="1">
    <citation type="submission" date="2014-03" db="EMBL/GenBank/DDBJ databases">
        <title>Draft Genome Sequence of Actibacterium mucosum KCTC 23349, a Marine Alphaproteobacterium with Complex Ionic Requirements Isolated from Mediterranean Seawater at Malvarrosa Beach, Valencia, Spain.</title>
        <authorList>
            <person name="Arahal D.R."/>
            <person name="Shao Z."/>
            <person name="Lai Q."/>
            <person name="Pujalte M.J."/>
        </authorList>
    </citation>
    <scope>NUCLEOTIDE SEQUENCE [LARGE SCALE GENOMIC DNA]</scope>
    <source>
        <strain evidence="1 2">KCTC 23349</strain>
    </source>
</reference>
<keyword evidence="2" id="KW-1185">Reference proteome</keyword>
<gene>
    <name evidence="1" type="ORF">ACMU_04945</name>
</gene>
<name>A0A037ZIM6_9RHOB</name>
<dbReference type="AlphaFoldDB" id="A0A037ZIM6"/>
<accession>A0A037ZIM6</accession>
<sequence length="637" mass="70333">MAREACDALARACNGAEGANGPTCLVFLVGGAGNGKSKLAAEMVSAIHGERLGERTRFAQRTYEYALETGERLRIINDATIPPADRHRAPLVRDLGDVLRSGDHLLACINRGVLIGETRKPEKNGADEAERMASAIAGWLLSGKIHDAGTGDWTIELVDDDKSSAHYVFGEVQKNGEPSAVVHVVYMDGASLLEQWTPPKDQYEGYRAPLPTGSVEVTPVLSDDRCARRVAFHECVTQAATTIRHTLERDELDPVQANVASLSSDDVASGWCSLLRGAAVISGTHFTYRELWALFVQSVLGPASPDNLGSLRDWVDERIHEVRDQSGEPRLQALLALGSIRTHMLMFDAGDVSKYREKGGLFPWADTENDALRAVRLADPLRNFGPADGRQNTELADALAEIEEGKLPGQGIAEENSAVASYWSPLDAEIERVIRDEVDPSNEHSSLVRRNWLLGWYGRYMFRLVGVANGWSAHCSVVNEWQKAWIDADRSQRLSHELSEAILDIVAPPSTERGAESFFTFLQARVDAGDSAIERAMIGLQRNRFEVTARAEGERVELQIEQGRHGEAPPAATALLDFHLLREAMARQNGHGFTDSLMLIEPRIERIRASLVSYQLSQDESRHRFKFSNRGQPVFTR</sequence>
<evidence type="ECO:0000313" key="2">
    <source>
        <dbReference type="Proteomes" id="UP000026249"/>
    </source>
</evidence>
<dbReference type="STRING" id="1454373.ACMU_04945"/>
<protein>
    <submittedName>
        <fullName evidence="1">Uncharacterized protein</fullName>
    </submittedName>
</protein>
<proteinExistence type="predicted"/>
<evidence type="ECO:0000313" key="1">
    <source>
        <dbReference type="EMBL" id="KAJ56295.1"/>
    </source>
</evidence>
<organism evidence="1 2">
    <name type="scientific">Actibacterium mucosum KCTC 23349</name>
    <dbReference type="NCBI Taxonomy" id="1454373"/>
    <lineage>
        <taxon>Bacteria</taxon>
        <taxon>Pseudomonadati</taxon>
        <taxon>Pseudomonadota</taxon>
        <taxon>Alphaproteobacteria</taxon>
        <taxon>Rhodobacterales</taxon>
        <taxon>Roseobacteraceae</taxon>
        <taxon>Actibacterium</taxon>
    </lineage>
</organism>
<comment type="caution">
    <text evidence="1">The sequence shown here is derived from an EMBL/GenBank/DDBJ whole genome shotgun (WGS) entry which is preliminary data.</text>
</comment>
<dbReference type="Proteomes" id="UP000026249">
    <property type="component" value="Unassembled WGS sequence"/>
</dbReference>
<dbReference type="EMBL" id="JFKE01000002">
    <property type="protein sequence ID" value="KAJ56295.1"/>
    <property type="molecule type" value="Genomic_DNA"/>
</dbReference>